<evidence type="ECO:0000256" key="3">
    <source>
        <dbReference type="ARBA" id="ARBA00022705"/>
    </source>
</evidence>
<dbReference type="CDD" id="cd04474">
    <property type="entry name" value="RPA1_DBD_A"/>
    <property type="match status" value="1"/>
</dbReference>
<dbReference type="CDD" id="cd04476">
    <property type="entry name" value="RPA1_DBD_C"/>
    <property type="match status" value="1"/>
</dbReference>
<feature type="domain" description="Replication factor A C-terminal" evidence="12">
    <location>
        <begin position="513"/>
        <end position="659"/>
    </location>
</feature>
<evidence type="ECO:0000256" key="8">
    <source>
        <dbReference type="ARBA" id="ARBA00023242"/>
    </source>
</evidence>
<proteinExistence type="inferred from homology"/>
<gene>
    <name evidence="14" type="ORF">KVT40_008048</name>
</gene>
<accession>A0A8K0PC16</accession>
<keyword evidence="15" id="KW-1185">Reference proteome</keyword>
<dbReference type="GO" id="GO:0000781">
    <property type="term" value="C:chromosome, telomeric region"/>
    <property type="evidence" value="ECO:0007669"/>
    <property type="project" value="UniProtKB-ARBA"/>
</dbReference>
<dbReference type="InterPro" id="IPR047192">
    <property type="entry name" value="Euk_RPA1_DBD_C"/>
</dbReference>
<feature type="domain" description="Replication protein A OB" evidence="13">
    <location>
        <begin position="355"/>
        <end position="452"/>
    </location>
</feature>
<keyword evidence="5 9" id="KW-0863">Zinc-finger</keyword>
<dbReference type="GO" id="GO:0006281">
    <property type="term" value="P:DNA repair"/>
    <property type="evidence" value="ECO:0007669"/>
    <property type="project" value="InterPro"/>
</dbReference>
<dbReference type="InterPro" id="IPR031657">
    <property type="entry name" value="REPA_OB_2"/>
</dbReference>
<feature type="compositionally biased region" description="Polar residues" evidence="10">
    <location>
        <begin position="217"/>
        <end position="230"/>
    </location>
</feature>
<dbReference type="Pfam" id="PF08646">
    <property type="entry name" value="Rep_fac-A_C"/>
    <property type="match status" value="1"/>
</dbReference>
<dbReference type="NCBIfam" id="TIGR00617">
    <property type="entry name" value="rpa1"/>
    <property type="match status" value="1"/>
</dbReference>
<feature type="region of interest" description="Disordered" evidence="10">
    <location>
        <begin position="1"/>
        <end position="34"/>
    </location>
</feature>
<evidence type="ECO:0000256" key="10">
    <source>
        <dbReference type="SAM" id="MobiDB-lite"/>
    </source>
</evidence>
<dbReference type="FunFam" id="2.40.50.140:FF:000117">
    <property type="entry name" value="Replication protein A subunit"/>
    <property type="match status" value="1"/>
</dbReference>
<dbReference type="GO" id="GO:0003697">
    <property type="term" value="F:single-stranded DNA binding"/>
    <property type="evidence" value="ECO:0007669"/>
    <property type="project" value="UniProtKB-ARBA"/>
</dbReference>
<dbReference type="GO" id="GO:0006260">
    <property type="term" value="P:DNA replication"/>
    <property type="evidence" value="ECO:0007669"/>
    <property type="project" value="UniProtKB-KW"/>
</dbReference>
<comment type="subcellular location">
    <subcellularLocation>
        <location evidence="1 9">Nucleus</location>
    </subcellularLocation>
</comment>
<dbReference type="InterPro" id="IPR013955">
    <property type="entry name" value="Rep_factor-A_C"/>
</dbReference>
<dbReference type="InterPro" id="IPR012340">
    <property type="entry name" value="NA-bd_OB-fold"/>
</dbReference>
<evidence type="ECO:0000256" key="7">
    <source>
        <dbReference type="ARBA" id="ARBA00023125"/>
    </source>
</evidence>
<evidence type="ECO:0000256" key="4">
    <source>
        <dbReference type="ARBA" id="ARBA00022723"/>
    </source>
</evidence>
<dbReference type="CDD" id="cd04477">
    <property type="entry name" value="RPA1N"/>
    <property type="match status" value="1"/>
</dbReference>
<dbReference type="GO" id="GO:0008270">
    <property type="term" value="F:zinc ion binding"/>
    <property type="evidence" value="ECO:0007669"/>
    <property type="project" value="UniProtKB-KW"/>
</dbReference>
<dbReference type="SUPFAM" id="SSF50249">
    <property type="entry name" value="Nucleic acid-binding proteins"/>
    <property type="match status" value="4"/>
</dbReference>
<dbReference type="Proteomes" id="UP000809789">
    <property type="component" value="Unassembled WGS sequence"/>
</dbReference>
<comment type="caution">
    <text evidence="14">The sequence shown here is derived from an EMBL/GenBank/DDBJ whole genome shotgun (WGS) entry which is preliminary data.</text>
</comment>
<evidence type="ECO:0000256" key="9">
    <source>
        <dbReference type="RuleBase" id="RU364130"/>
    </source>
</evidence>
<comment type="function">
    <text evidence="9">As part of the replication protein A (RPA/RP-A), a single-stranded DNA-binding heterotrimeric complex, may play an essential role in DNA replication, recombination and repair. Binds and stabilizes single-stranded DNA intermediates, preventing complementary DNA reannealing and recruiting different proteins involved in DNA metabolism.</text>
</comment>
<dbReference type="GO" id="GO:0005662">
    <property type="term" value="C:DNA replication factor A complex"/>
    <property type="evidence" value="ECO:0007669"/>
    <property type="project" value="UniProtKB-ARBA"/>
</dbReference>
<evidence type="ECO:0000256" key="6">
    <source>
        <dbReference type="ARBA" id="ARBA00022833"/>
    </source>
</evidence>
<comment type="subunit">
    <text evidence="9">Component of the heterotrimeric canonical replication protein A complex (RPA).</text>
</comment>
<dbReference type="FunFam" id="2.40.50.140:FF:000041">
    <property type="entry name" value="Replication protein A subunit"/>
    <property type="match status" value="1"/>
</dbReference>
<dbReference type="GO" id="GO:0006310">
    <property type="term" value="P:DNA recombination"/>
    <property type="evidence" value="ECO:0007669"/>
    <property type="project" value="InterPro"/>
</dbReference>
<dbReference type="Gene3D" id="2.40.50.140">
    <property type="entry name" value="Nucleic acid-binding proteins"/>
    <property type="match status" value="4"/>
</dbReference>
<protein>
    <recommendedName>
        <fullName evidence="9">Replication protein A subunit</fullName>
    </recommendedName>
</protein>
<dbReference type="GO" id="GO:0007004">
    <property type="term" value="P:telomere maintenance via telomerase"/>
    <property type="evidence" value="ECO:0007669"/>
    <property type="project" value="UniProtKB-ARBA"/>
</dbReference>
<evidence type="ECO:0000259" key="13">
    <source>
        <dbReference type="Pfam" id="PF16900"/>
    </source>
</evidence>
<dbReference type="FunFam" id="2.40.50.140:FF:000090">
    <property type="entry name" value="Replication protein A subunit"/>
    <property type="match status" value="1"/>
</dbReference>
<reference evidence="14" key="1">
    <citation type="submission" date="2021-07" db="EMBL/GenBank/DDBJ databases">
        <title>Elsinoe batatas strain:CRI-CJ2 Genome sequencing and assembly.</title>
        <authorList>
            <person name="Huang L."/>
        </authorList>
    </citation>
    <scope>NUCLEOTIDE SEQUENCE</scope>
    <source>
        <strain evidence="14">CRI-CJ2</strain>
    </source>
</reference>
<dbReference type="PANTHER" id="PTHR47165:SF4">
    <property type="entry name" value="OS03G0429900 PROTEIN"/>
    <property type="match status" value="1"/>
</dbReference>
<dbReference type="Pfam" id="PF04057">
    <property type="entry name" value="Rep-A_N"/>
    <property type="match status" value="1"/>
</dbReference>
<feature type="region of interest" description="Disordered" evidence="10">
    <location>
        <begin position="184"/>
        <end position="234"/>
    </location>
</feature>
<keyword evidence="4 9" id="KW-0479">Metal-binding</keyword>
<evidence type="ECO:0000256" key="2">
    <source>
        <dbReference type="ARBA" id="ARBA00005690"/>
    </source>
</evidence>
<comment type="similarity">
    <text evidence="2 9">Belongs to the replication factor A protein 1 family.</text>
</comment>
<feature type="domain" description="Replication factor-A protein 1 N-terminal" evidence="11">
    <location>
        <begin position="68"/>
        <end position="164"/>
    </location>
</feature>
<dbReference type="PANTHER" id="PTHR47165">
    <property type="entry name" value="OS03G0429900 PROTEIN"/>
    <property type="match status" value="1"/>
</dbReference>
<dbReference type="AlphaFoldDB" id="A0A8K0PC16"/>
<evidence type="ECO:0000313" key="14">
    <source>
        <dbReference type="EMBL" id="KAG8623072.1"/>
    </source>
</evidence>
<evidence type="ECO:0000256" key="5">
    <source>
        <dbReference type="ARBA" id="ARBA00022771"/>
    </source>
</evidence>
<dbReference type="Pfam" id="PF16900">
    <property type="entry name" value="REPA_OB_2"/>
    <property type="match status" value="1"/>
</dbReference>
<evidence type="ECO:0000259" key="12">
    <source>
        <dbReference type="Pfam" id="PF08646"/>
    </source>
</evidence>
<keyword evidence="6 9" id="KW-0862">Zinc</keyword>
<evidence type="ECO:0000313" key="15">
    <source>
        <dbReference type="Proteomes" id="UP000809789"/>
    </source>
</evidence>
<dbReference type="EMBL" id="JAESVG020000010">
    <property type="protein sequence ID" value="KAG8623072.1"/>
    <property type="molecule type" value="Genomic_DNA"/>
</dbReference>
<evidence type="ECO:0000256" key="1">
    <source>
        <dbReference type="ARBA" id="ARBA00004123"/>
    </source>
</evidence>
<feature type="compositionally biased region" description="Polar residues" evidence="10">
    <location>
        <begin position="14"/>
        <end position="33"/>
    </location>
</feature>
<dbReference type="CDD" id="cd04475">
    <property type="entry name" value="RPA1_DBD_B"/>
    <property type="match status" value="1"/>
</dbReference>
<evidence type="ECO:0000259" key="11">
    <source>
        <dbReference type="Pfam" id="PF04057"/>
    </source>
</evidence>
<dbReference type="InterPro" id="IPR007199">
    <property type="entry name" value="Rep_factor-A_N"/>
</dbReference>
<keyword evidence="8 9" id="KW-0539">Nucleus</keyword>
<sequence>MTRAINLATRRVSGGNNSPHQAQEASSAYTKANSAHIRNHQPVLPPDSDPDEIILTPPETMADPMEVLSVGCLRRVFAGEEVTNPIVQCVQIKPMANQANGVERYRVVFNDTHNFIQSMIAQQTNYIVTEGKLKKGSLCRLKAFQANSVKDKPILVILDLDVLEEYGECEKIGQPIALDMIKSEAQEESKPQADNISGNNFYGNKPAQQQQQTTQQRSLPSRTNGPSASHGNIYPIEALSPYTHKWTIKARCTNKGPIKEWHNKNGEGRLFSANFLDATGEIRATGFTDSVDKFYDMIQEGSVYYISSPCRINLAKRQFSNVNNDYELTFERDTAIEKAEDNEGVPQVTYNFTKLADLDSVEKDTTIDCVGILQGVGEVSEVVSKTTSKPFSKRELTIADNTGYSIRLTIWGATAQSFNATEESVIAFKGVKVSDFGGRSLSLLSSGSMTIDPDIDEAHAIKGWYDASGRDGQYQTHANTIGNTSAATNPKNIPKTIGQIRDENLGMSEEADYFHLKATIVFVKQDSFAYPACLTPECNKKVIEVDPGEWRCEKCDKSHPKPDYRYVMQLNVADHTGQLWLSCFDEVGRMVMGVSANDVQAAREDGDDKKVTDLFQEANCKALMFRCRAKMDTFQDQQRVRYRVLSATPINYAQEAKKLADVLKQYSLDDNNSLFV</sequence>
<dbReference type="OrthoDB" id="1751331at2759"/>
<keyword evidence="7 9" id="KW-0238">DNA-binding</keyword>
<feature type="compositionally biased region" description="Polar residues" evidence="10">
    <location>
        <begin position="192"/>
        <end position="202"/>
    </location>
</feature>
<dbReference type="FunFam" id="2.40.50.140:FF:000064">
    <property type="entry name" value="Replication protein A subunit"/>
    <property type="match status" value="1"/>
</dbReference>
<name>A0A8K0PC16_9PEZI</name>
<dbReference type="InterPro" id="IPR004591">
    <property type="entry name" value="Rfa1"/>
</dbReference>
<keyword evidence="3 9" id="KW-0235">DNA replication</keyword>
<organism evidence="14 15">
    <name type="scientific">Elsinoe batatas</name>
    <dbReference type="NCBI Taxonomy" id="2601811"/>
    <lineage>
        <taxon>Eukaryota</taxon>
        <taxon>Fungi</taxon>
        <taxon>Dikarya</taxon>
        <taxon>Ascomycota</taxon>
        <taxon>Pezizomycotina</taxon>
        <taxon>Dothideomycetes</taxon>
        <taxon>Dothideomycetidae</taxon>
        <taxon>Myriangiales</taxon>
        <taxon>Elsinoaceae</taxon>
        <taxon>Elsinoe</taxon>
    </lineage>
</organism>